<evidence type="ECO:0008006" key="4">
    <source>
        <dbReference type="Google" id="ProtNLM"/>
    </source>
</evidence>
<dbReference type="AlphaFoldDB" id="A0A4R6Y5S9"/>
<keyword evidence="3" id="KW-1185">Reference proteome</keyword>
<feature type="region of interest" description="Disordered" evidence="1">
    <location>
        <begin position="145"/>
        <end position="165"/>
    </location>
</feature>
<proteinExistence type="predicted"/>
<evidence type="ECO:0000256" key="1">
    <source>
        <dbReference type="SAM" id="MobiDB-lite"/>
    </source>
</evidence>
<feature type="compositionally biased region" description="Gly residues" evidence="1">
    <location>
        <begin position="155"/>
        <end position="165"/>
    </location>
</feature>
<evidence type="ECO:0000313" key="2">
    <source>
        <dbReference type="EMBL" id="TDR30692.1"/>
    </source>
</evidence>
<reference evidence="2 3" key="1">
    <citation type="submission" date="2019-03" db="EMBL/GenBank/DDBJ databases">
        <title>Genomic Encyclopedia of Type Strains, Phase IV (KMG-IV): sequencing the most valuable type-strain genomes for metagenomic binning, comparative biology and taxonomic classification.</title>
        <authorList>
            <person name="Goeker M."/>
        </authorList>
    </citation>
    <scope>NUCLEOTIDE SEQUENCE [LARGE SCALE GENOMIC DNA]</scope>
    <source>
        <strain evidence="2 3">DSM 102852</strain>
    </source>
</reference>
<gene>
    <name evidence="2" type="ORF">DFR44_11842</name>
</gene>
<protein>
    <recommendedName>
        <fullName evidence="4">Phage baseplate assembly protein V</fullName>
    </recommendedName>
</protein>
<organism evidence="2 3">
    <name type="scientific">Hydromonas duriensis</name>
    <dbReference type="NCBI Taxonomy" id="1527608"/>
    <lineage>
        <taxon>Bacteria</taxon>
        <taxon>Pseudomonadati</taxon>
        <taxon>Pseudomonadota</taxon>
        <taxon>Betaproteobacteria</taxon>
        <taxon>Burkholderiales</taxon>
        <taxon>Burkholderiaceae</taxon>
        <taxon>Hydromonas</taxon>
    </lineage>
</organism>
<sequence>MYPAEIVSYDGARRRVRIRAIGLTDGDRLLPEAELMYSLGDNAKHTEIQINPGDLVWIDFIANDHRYPVIVGFRNSETGNSLGWRKWQHDNIEIVATGTLKLKCAELVIETKRTAHSGALSIADAVQMAGNLSVSGALNNAGVNVGKDHRHYENGDGGGETDAPH</sequence>
<comment type="caution">
    <text evidence="2">The sequence shown here is derived from an EMBL/GenBank/DDBJ whole genome shotgun (WGS) entry which is preliminary data.</text>
</comment>
<dbReference type="EMBL" id="SNZE01000018">
    <property type="protein sequence ID" value="TDR30692.1"/>
    <property type="molecule type" value="Genomic_DNA"/>
</dbReference>
<dbReference type="Proteomes" id="UP000294480">
    <property type="component" value="Unassembled WGS sequence"/>
</dbReference>
<name>A0A4R6Y5S9_9BURK</name>
<evidence type="ECO:0000313" key="3">
    <source>
        <dbReference type="Proteomes" id="UP000294480"/>
    </source>
</evidence>
<accession>A0A4R6Y5S9</accession>